<evidence type="ECO:0000313" key="1">
    <source>
        <dbReference type="EMBL" id="KAI9432567.1"/>
    </source>
</evidence>
<evidence type="ECO:0000313" key="2">
    <source>
        <dbReference type="Proteomes" id="UP001207468"/>
    </source>
</evidence>
<sequence>MFAAGIINTIIMTYGNPALTNVSSAEAITNITCTNPAAGAITATVTGGIPPYSYSLNGGAFQASNTFTGLAKGTATLTIKDGGCQTLTKTVTIGLTNNLTLTTTPATDTSVCAGATVPLAATSPAGATYQWTPATGLTNAVVNNPTATVYNNIAYTVTASLNGCTKTQTIPVTVKPGPTVDAGPDKTIVSGSSVTLEGSGSAGNILWSPAASLSNANIFTPLANPTTTTQYTLTVTDANNCRSSDDVLVTVLPWCVKPMKAFTPNGDGINDKWFATTGGGCTSKVSVVVYNRYGHTVYANENYQNDWNGTYKGETIPDATYYYAITYLLIDGRTITLSGDVTILR</sequence>
<organism evidence="1 2">
    <name type="scientific">Russula earlei</name>
    <dbReference type="NCBI Taxonomy" id="71964"/>
    <lineage>
        <taxon>Eukaryota</taxon>
        <taxon>Fungi</taxon>
        <taxon>Dikarya</taxon>
        <taxon>Basidiomycota</taxon>
        <taxon>Agaricomycotina</taxon>
        <taxon>Agaricomycetes</taxon>
        <taxon>Russulales</taxon>
        <taxon>Russulaceae</taxon>
        <taxon>Russula</taxon>
    </lineage>
</organism>
<protein>
    <submittedName>
        <fullName evidence="1">C-terminal domain of CHU protein family-domain-containing protein</fullName>
    </submittedName>
</protein>
<dbReference type="EMBL" id="JAGFNK010001315">
    <property type="protein sequence ID" value="KAI9432567.1"/>
    <property type="molecule type" value="Genomic_DNA"/>
</dbReference>
<keyword evidence="2" id="KW-1185">Reference proteome</keyword>
<accession>A0ACC0TQL1</accession>
<dbReference type="Proteomes" id="UP001207468">
    <property type="component" value="Unassembled WGS sequence"/>
</dbReference>
<proteinExistence type="predicted"/>
<reference evidence="1" key="1">
    <citation type="submission" date="2021-03" db="EMBL/GenBank/DDBJ databases">
        <title>Evolutionary priming and transition to the ectomycorrhizal habit in an iconic lineage of mushroom-forming fungi: is preadaptation a requirement?</title>
        <authorList>
            <consortium name="DOE Joint Genome Institute"/>
            <person name="Looney B.P."/>
            <person name="Miyauchi S."/>
            <person name="Morin E."/>
            <person name="Drula E."/>
            <person name="Courty P.E."/>
            <person name="Chicoki N."/>
            <person name="Fauchery L."/>
            <person name="Kohler A."/>
            <person name="Kuo A."/>
            <person name="LaButti K."/>
            <person name="Pangilinan J."/>
            <person name="Lipzen A."/>
            <person name="Riley R."/>
            <person name="Andreopoulos W."/>
            <person name="He G."/>
            <person name="Johnson J."/>
            <person name="Barry K.W."/>
            <person name="Grigoriev I.V."/>
            <person name="Nagy L."/>
            <person name="Hibbett D."/>
            <person name="Henrissat B."/>
            <person name="Matheny P.B."/>
            <person name="Labbe J."/>
            <person name="Martin A.F."/>
        </authorList>
    </citation>
    <scope>NUCLEOTIDE SEQUENCE</scope>
    <source>
        <strain evidence="1">BPL698</strain>
    </source>
</reference>
<name>A0ACC0TQL1_9AGAM</name>
<comment type="caution">
    <text evidence="1">The sequence shown here is derived from an EMBL/GenBank/DDBJ whole genome shotgun (WGS) entry which is preliminary data.</text>
</comment>
<gene>
    <name evidence="1" type="ORF">F5148DRAFT_1295707</name>
</gene>